<dbReference type="RefSeq" id="WP_057943821.1">
    <property type="nucleotide sequence ID" value="NZ_CP011131.1"/>
</dbReference>
<sequence>MYRSDLYHPGSEIADELKSHYQRLHHVPFPGFVAAEFFPELKAEVDRLLEQSRRRDFLMECMDNSPRRMNVVNGHTIERLSTLIPQIYNDQRIIDFLSHVVGEKVLPLTDDIDRYVINQLRKSSDTFGAHYDDYPLSFVLIMESPGIEGGGYAEMVPNGALSDLDVNPIKLPLKAADAYLLKTDTTAHRVAPLKVDVLRTAINLAYTTENFVPRAITESANKLYAEEEA</sequence>
<dbReference type="EMBL" id="CP093547">
    <property type="protein sequence ID" value="UNP28196.1"/>
    <property type="molecule type" value="Genomic_DNA"/>
</dbReference>
<protein>
    <recommendedName>
        <fullName evidence="3">2OG-Fe(II) oxygenase superfamily protein</fullName>
    </recommendedName>
</protein>
<dbReference type="Proteomes" id="UP000829194">
    <property type="component" value="Chromosome"/>
</dbReference>
<reference evidence="1 2" key="1">
    <citation type="submission" date="2022-03" db="EMBL/GenBank/DDBJ databases">
        <title>Complete genome sequence of Lysobacter capsici VKM B-2533 and Lysobacter gummosus 10.1.1, promising sources of lytic agents.</title>
        <authorList>
            <person name="Tarlachkov S.V."/>
            <person name="Kudryakova I.V."/>
            <person name="Afoshin A.S."/>
            <person name="Leontyevskaya E.A."/>
            <person name="Leontyevskaya N.V."/>
        </authorList>
    </citation>
    <scope>NUCLEOTIDE SEQUENCE [LARGE SCALE GENOMIC DNA]</scope>
    <source>
        <strain evidence="1 2">10.1.1</strain>
    </source>
</reference>
<dbReference type="Pfam" id="PF23169">
    <property type="entry name" value="HalD"/>
    <property type="match status" value="1"/>
</dbReference>
<organism evidence="1 2">
    <name type="scientific">Lysobacter gummosus</name>
    <dbReference type="NCBI Taxonomy" id="262324"/>
    <lineage>
        <taxon>Bacteria</taxon>
        <taxon>Pseudomonadati</taxon>
        <taxon>Pseudomonadota</taxon>
        <taxon>Gammaproteobacteria</taxon>
        <taxon>Lysobacterales</taxon>
        <taxon>Lysobacteraceae</taxon>
        <taxon>Lysobacter</taxon>
    </lineage>
</organism>
<gene>
    <name evidence="1" type="ORF">MOV92_17055</name>
</gene>
<evidence type="ECO:0008006" key="3">
    <source>
        <dbReference type="Google" id="ProtNLM"/>
    </source>
</evidence>
<evidence type="ECO:0000313" key="2">
    <source>
        <dbReference type="Proteomes" id="UP000829194"/>
    </source>
</evidence>
<dbReference type="SUPFAM" id="SSF51197">
    <property type="entry name" value="Clavaminate synthase-like"/>
    <property type="match status" value="1"/>
</dbReference>
<accession>A0ABY3X9R7</accession>
<evidence type="ECO:0000313" key="1">
    <source>
        <dbReference type="EMBL" id="UNP28196.1"/>
    </source>
</evidence>
<name>A0ABY3X9R7_9GAMM</name>
<dbReference type="InterPro" id="IPR056470">
    <property type="entry name" value="BesD/HalB-like"/>
</dbReference>
<proteinExistence type="predicted"/>
<keyword evidence="2" id="KW-1185">Reference proteome</keyword>